<keyword evidence="3" id="KW-1185">Reference proteome</keyword>
<evidence type="ECO:0000313" key="2">
    <source>
        <dbReference type="EMBL" id="QUH30689.1"/>
    </source>
</evidence>
<dbReference type="KEGG" id="vgu:HYG85_17910"/>
<reference evidence="2 3" key="1">
    <citation type="submission" date="2020-07" db="EMBL/GenBank/DDBJ databases">
        <title>Vallitalea guaymasensis genome.</title>
        <authorList>
            <person name="Postec A."/>
        </authorList>
    </citation>
    <scope>NUCLEOTIDE SEQUENCE [LARGE SCALE GENOMIC DNA]</scope>
    <source>
        <strain evidence="2 3">Ra1766G1</strain>
    </source>
</reference>
<evidence type="ECO:0000256" key="1">
    <source>
        <dbReference type="SAM" id="Phobius"/>
    </source>
</evidence>
<dbReference type="AlphaFoldDB" id="A0A8J8MCU7"/>
<keyword evidence="1" id="KW-0812">Transmembrane</keyword>
<keyword evidence="1" id="KW-1133">Transmembrane helix</keyword>
<dbReference type="Proteomes" id="UP000677305">
    <property type="component" value="Chromosome"/>
</dbReference>
<accession>A0A8J8MCU7</accession>
<dbReference type="RefSeq" id="WP_212690829.1">
    <property type="nucleotide sequence ID" value="NZ_CP058561.1"/>
</dbReference>
<evidence type="ECO:0000313" key="3">
    <source>
        <dbReference type="Proteomes" id="UP000677305"/>
    </source>
</evidence>
<organism evidence="2 3">
    <name type="scientific">Vallitalea guaymasensis</name>
    <dbReference type="NCBI Taxonomy" id="1185412"/>
    <lineage>
        <taxon>Bacteria</taxon>
        <taxon>Bacillati</taxon>
        <taxon>Bacillota</taxon>
        <taxon>Clostridia</taxon>
        <taxon>Lachnospirales</taxon>
        <taxon>Vallitaleaceae</taxon>
        <taxon>Vallitalea</taxon>
    </lineage>
</organism>
<dbReference type="InterPro" id="IPR038765">
    <property type="entry name" value="Papain-like_cys_pep_sf"/>
</dbReference>
<dbReference type="EMBL" id="CP058561">
    <property type="protein sequence ID" value="QUH30689.1"/>
    <property type="molecule type" value="Genomic_DNA"/>
</dbReference>
<gene>
    <name evidence="2" type="ORF">HYG85_17910</name>
</gene>
<name>A0A8J8MCU7_9FIRM</name>
<dbReference type="SUPFAM" id="SSF54001">
    <property type="entry name" value="Cysteine proteinases"/>
    <property type="match status" value="1"/>
</dbReference>
<sequence length="191" mass="22902">MKKDTIDTYIMLSDTGSVLNRLIKFYTKIPYNHVSVALDEELNEMYSFGRKFPRNPLIGGFVREYIDKGTYARFKNTTCLICKMEVTKEQYDKLIKNIEHFKKRKRRYYYNIFGIFTVMLHIPVKIPYGYVCTHFVSHVYERSGVKLFDKRSSLVSTVDFYYLNRMKLHKVYEGKLSDFCNEKEYQQFMVV</sequence>
<proteinExistence type="predicted"/>
<feature type="transmembrane region" description="Helical" evidence="1">
    <location>
        <begin position="108"/>
        <end position="130"/>
    </location>
</feature>
<keyword evidence="1" id="KW-0472">Membrane</keyword>
<dbReference type="Gene3D" id="3.90.1720.10">
    <property type="entry name" value="endopeptidase domain like (from Nostoc punctiforme)"/>
    <property type="match status" value="1"/>
</dbReference>
<protein>
    <submittedName>
        <fullName evidence="2">Uncharacterized protein</fullName>
    </submittedName>
</protein>